<reference evidence="3" key="3">
    <citation type="journal article" date="2022" name="Res Sq">
        <title>Evolution of multicellular longitudinally dividing oral cavity symbionts (Neisseriaceae).</title>
        <authorList>
            <person name="Nyongesa S."/>
            <person name="Weber P."/>
            <person name="Bernet E."/>
            <person name="Pullido F."/>
            <person name="Nieckarz M."/>
            <person name="Delaby M."/>
            <person name="Nieves C."/>
            <person name="Viehboeck T."/>
            <person name="Krause N."/>
            <person name="Rivera-Millot A."/>
            <person name="Nakamura A."/>
            <person name="Vischer N."/>
            <person name="VanNieuwenhze M."/>
            <person name="Brun Y."/>
            <person name="Cava F."/>
            <person name="Bulgheresi S."/>
            <person name="Veyrier F."/>
        </authorList>
    </citation>
    <scope>NUCLEOTIDE SEQUENCE</scope>
    <source>
        <strain evidence="3">1258/02</strain>
    </source>
</reference>
<evidence type="ECO:0000313" key="4">
    <source>
        <dbReference type="Proteomes" id="UP000294721"/>
    </source>
</evidence>
<evidence type="ECO:0000313" key="5">
    <source>
        <dbReference type="Proteomes" id="UP000829756"/>
    </source>
</evidence>
<reference evidence="2 4" key="1">
    <citation type="submission" date="2019-03" db="EMBL/GenBank/DDBJ databases">
        <title>Genomic Encyclopedia of Type Strains, Phase IV (KMG-IV): sequencing the most valuable type-strain genomes for metagenomic binning, comparative biology and taxonomic classification.</title>
        <authorList>
            <person name="Goeker M."/>
        </authorList>
    </citation>
    <scope>NUCLEOTIDE SEQUENCE [LARGE SCALE GENOMIC DNA]</scope>
    <source>
        <strain evidence="2 4">DSM 17474</strain>
    </source>
</reference>
<dbReference type="Proteomes" id="UP000829756">
    <property type="component" value="Chromosome"/>
</dbReference>
<evidence type="ECO:0000313" key="2">
    <source>
        <dbReference type="EMBL" id="TCO97744.1"/>
    </source>
</evidence>
<evidence type="ECO:0000313" key="3">
    <source>
        <dbReference type="EMBL" id="UOO80538.1"/>
    </source>
</evidence>
<keyword evidence="1" id="KW-0472">Membrane</keyword>
<dbReference type="InterPro" id="IPR009937">
    <property type="entry name" value="Phage_holin_3_6"/>
</dbReference>
<keyword evidence="1" id="KW-1133">Transmembrane helix</keyword>
<reference evidence="3" key="2">
    <citation type="submission" date="2021-12" db="EMBL/GenBank/DDBJ databases">
        <authorList>
            <person name="Veyrier F.J."/>
        </authorList>
    </citation>
    <scope>NUCLEOTIDE SEQUENCE</scope>
    <source>
        <strain evidence="3">1258/02</strain>
    </source>
</reference>
<dbReference type="AlphaFoldDB" id="A0AAE9KJG0"/>
<dbReference type="EMBL" id="SLXE01000051">
    <property type="protein sequence ID" value="TCO97744.1"/>
    <property type="molecule type" value="Genomic_DNA"/>
</dbReference>
<gene>
    <name evidence="2" type="ORF">EV680_1512</name>
    <name evidence="3" type="ORF">LVJ78_05980</name>
</gene>
<feature type="transmembrane region" description="Helical" evidence="1">
    <location>
        <begin position="74"/>
        <end position="96"/>
    </location>
</feature>
<keyword evidence="1" id="KW-0812">Transmembrane</keyword>
<evidence type="ECO:0000256" key="1">
    <source>
        <dbReference type="SAM" id="Phobius"/>
    </source>
</evidence>
<dbReference type="KEGG" id="usu:LVJ78_05980"/>
<protein>
    <submittedName>
        <fullName evidence="3">Phage holin family protein</fullName>
    </submittedName>
    <submittedName>
        <fullName evidence="2">Superfamily III holin-X</fullName>
    </submittedName>
</protein>
<organism evidence="3 5">
    <name type="scientific">Uruburuella suis</name>
    <dbReference type="NCBI Taxonomy" id="252130"/>
    <lineage>
        <taxon>Bacteria</taxon>
        <taxon>Pseudomonadati</taxon>
        <taxon>Pseudomonadota</taxon>
        <taxon>Betaproteobacteria</taxon>
        <taxon>Neisseriales</taxon>
        <taxon>Neisseriaceae</taxon>
        <taxon>Uruburuella</taxon>
    </lineage>
</organism>
<accession>A0AAE9KJG0</accession>
<dbReference type="RefSeq" id="WP_132954886.1">
    <property type="nucleotide sequence ID" value="NZ_CALJUB010000045.1"/>
</dbReference>
<proteinExistence type="predicted"/>
<sequence>MNLRQNINHYKVLLHQGADLLLLRLRILGLDLNDQATTILKIIAAIVFAGALFSFGMISLLFGLDSALGAEAKIWVFFGIALACLLGIAALAAWIMSSWQQKSRQIAATLHDMQQDIAYLRGQQATAKRNDEEPL</sequence>
<feature type="transmembrane region" description="Helical" evidence="1">
    <location>
        <begin position="42"/>
        <end position="62"/>
    </location>
</feature>
<dbReference type="Pfam" id="PF07332">
    <property type="entry name" value="Phage_holin_3_6"/>
    <property type="match status" value="1"/>
</dbReference>
<dbReference type="EMBL" id="CP091507">
    <property type="protein sequence ID" value="UOO80538.1"/>
    <property type="molecule type" value="Genomic_DNA"/>
</dbReference>
<keyword evidence="4" id="KW-1185">Reference proteome</keyword>
<name>A0AAE9KJG0_9NEIS</name>
<dbReference type="Proteomes" id="UP000294721">
    <property type="component" value="Unassembled WGS sequence"/>
</dbReference>